<dbReference type="Gene3D" id="3.40.50.1010">
    <property type="entry name" value="5'-nuclease"/>
    <property type="match status" value="1"/>
</dbReference>
<comment type="caution">
    <text evidence="2">The sequence shown here is derived from an EMBL/GenBank/DDBJ whole genome shotgun (WGS) entry which is preliminary data.</text>
</comment>
<dbReference type="EMBL" id="MFZF01000019">
    <property type="protein sequence ID" value="OGK16222.1"/>
    <property type="molecule type" value="Genomic_DNA"/>
</dbReference>
<accession>A0A1F7GCB9</accession>
<sequence>MVILDTNIIIDHLRQEPNKKTMLRRLVEKEGYKNLSLSLLSIQELFTGRSTQIDRMQTSLLATVAPLQLLPYTFAIAQMAGELIRDNKQTCTFVDATAEHIMIKPTHDIIDIAGTLKPKRKKPLLKAREIMEKQYQRV</sequence>
<organism evidence="2 3">
    <name type="scientific">Candidatus Roizmanbacteria bacterium RIFCSPHIGHO2_01_FULL_39_12b</name>
    <dbReference type="NCBI Taxonomy" id="1802030"/>
    <lineage>
        <taxon>Bacteria</taxon>
        <taxon>Candidatus Roizmaniibacteriota</taxon>
    </lineage>
</organism>
<dbReference type="Proteomes" id="UP000178372">
    <property type="component" value="Unassembled WGS sequence"/>
</dbReference>
<dbReference type="InterPro" id="IPR029060">
    <property type="entry name" value="PIN-like_dom_sf"/>
</dbReference>
<dbReference type="InterPro" id="IPR002716">
    <property type="entry name" value="PIN_dom"/>
</dbReference>
<reference evidence="2 3" key="1">
    <citation type="journal article" date="2016" name="Nat. Commun.">
        <title>Thousands of microbial genomes shed light on interconnected biogeochemical processes in an aquifer system.</title>
        <authorList>
            <person name="Anantharaman K."/>
            <person name="Brown C.T."/>
            <person name="Hug L.A."/>
            <person name="Sharon I."/>
            <person name="Castelle C.J."/>
            <person name="Probst A.J."/>
            <person name="Thomas B.C."/>
            <person name="Singh A."/>
            <person name="Wilkins M.J."/>
            <person name="Karaoz U."/>
            <person name="Brodie E.L."/>
            <person name="Williams K.H."/>
            <person name="Hubbard S.S."/>
            <person name="Banfield J.F."/>
        </authorList>
    </citation>
    <scope>NUCLEOTIDE SEQUENCE [LARGE SCALE GENOMIC DNA]</scope>
</reference>
<dbReference type="SUPFAM" id="SSF88723">
    <property type="entry name" value="PIN domain-like"/>
    <property type="match status" value="1"/>
</dbReference>
<gene>
    <name evidence="2" type="ORF">A2690_03215</name>
</gene>
<evidence type="ECO:0000313" key="2">
    <source>
        <dbReference type="EMBL" id="OGK16222.1"/>
    </source>
</evidence>
<name>A0A1F7GCB9_9BACT</name>
<protein>
    <recommendedName>
        <fullName evidence="1">PIN domain-containing protein</fullName>
    </recommendedName>
</protein>
<proteinExistence type="predicted"/>
<dbReference type="AlphaFoldDB" id="A0A1F7GCB9"/>
<dbReference type="Pfam" id="PF01850">
    <property type="entry name" value="PIN"/>
    <property type="match status" value="1"/>
</dbReference>
<evidence type="ECO:0000313" key="3">
    <source>
        <dbReference type="Proteomes" id="UP000178372"/>
    </source>
</evidence>
<feature type="domain" description="PIN" evidence="1">
    <location>
        <begin position="2"/>
        <end position="96"/>
    </location>
</feature>
<evidence type="ECO:0000259" key="1">
    <source>
        <dbReference type="Pfam" id="PF01850"/>
    </source>
</evidence>